<feature type="domain" description="FAD dependent oxidoreductase" evidence="3">
    <location>
        <begin position="3"/>
        <end position="400"/>
    </location>
</feature>
<dbReference type="SUPFAM" id="SSF51905">
    <property type="entry name" value="FAD/NAD(P)-binding domain"/>
    <property type="match status" value="1"/>
</dbReference>
<dbReference type="KEGG" id="vei:Veis_2001"/>
<dbReference type="Gene3D" id="3.30.9.10">
    <property type="entry name" value="D-Amino Acid Oxidase, subunit A, domain 2"/>
    <property type="match status" value="1"/>
</dbReference>
<dbReference type="PANTHER" id="PTHR13847">
    <property type="entry name" value="SARCOSINE DEHYDROGENASE-RELATED"/>
    <property type="match status" value="1"/>
</dbReference>
<reference evidence="5" key="1">
    <citation type="submission" date="2006-12" db="EMBL/GenBank/DDBJ databases">
        <title>Complete sequence of chromosome 1 of Verminephrobacter eiseniae EF01-2.</title>
        <authorList>
            <person name="Copeland A."/>
            <person name="Lucas S."/>
            <person name="Lapidus A."/>
            <person name="Barry K."/>
            <person name="Detter J.C."/>
            <person name="Glavina del Rio T."/>
            <person name="Dalin E."/>
            <person name="Tice H."/>
            <person name="Pitluck S."/>
            <person name="Chertkov O."/>
            <person name="Brettin T."/>
            <person name="Bruce D."/>
            <person name="Han C."/>
            <person name="Tapia R."/>
            <person name="Gilna P."/>
            <person name="Schmutz J."/>
            <person name="Larimer F."/>
            <person name="Land M."/>
            <person name="Hauser L."/>
            <person name="Kyrpides N."/>
            <person name="Kim E."/>
            <person name="Stahl D."/>
            <person name="Richardson P."/>
        </authorList>
    </citation>
    <scope>NUCLEOTIDE SEQUENCE [LARGE SCALE GENOMIC DNA]</scope>
    <source>
        <strain evidence="5">EF01-2</strain>
    </source>
</reference>
<keyword evidence="2 4" id="KW-0560">Oxidoreductase</keyword>
<evidence type="ECO:0000256" key="1">
    <source>
        <dbReference type="ARBA" id="ARBA00009410"/>
    </source>
</evidence>
<dbReference type="PANTHER" id="PTHR13847:SF280">
    <property type="entry name" value="D-AMINO ACID DEHYDROGENASE"/>
    <property type="match status" value="1"/>
</dbReference>
<proteinExistence type="inferred from homology"/>
<dbReference type="GO" id="GO:0005737">
    <property type="term" value="C:cytoplasm"/>
    <property type="evidence" value="ECO:0007669"/>
    <property type="project" value="TreeGrafter"/>
</dbReference>
<evidence type="ECO:0000313" key="5">
    <source>
        <dbReference type="Proteomes" id="UP000000374"/>
    </source>
</evidence>
<dbReference type="RefSeq" id="WP_011809759.1">
    <property type="nucleotide sequence ID" value="NC_008786.1"/>
</dbReference>
<comment type="similarity">
    <text evidence="1">Belongs to the DadA oxidoreductase family.</text>
</comment>
<dbReference type="GO" id="GO:0005886">
    <property type="term" value="C:plasma membrane"/>
    <property type="evidence" value="ECO:0007669"/>
    <property type="project" value="TreeGrafter"/>
</dbReference>
<name>A1WJE6_VEREI</name>
<dbReference type="EC" id="1.4.99.1" evidence="4"/>
<dbReference type="GO" id="GO:0008718">
    <property type="term" value="F:D-amino-acid dehydrogenase activity"/>
    <property type="evidence" value="ECO:0007669"/>
    <property type="project" value="TreeGrafter"/>
</dbReference>
<dbReference type="Pfam" id="PF01266">
    <property type="entry name" value="DAO"/>
    <property type="match status" value="1"/>
</dbReference>
<dbReference type="HOGENOM" id="CLU_007884_9_2_4"/>
<keyword evidence="5" id="KW-1185">Reference proteome</keyword>
<dbReference type="OrthoDB" id="18526at2"/>
<evidence type="ECO:0000256" key="2">
    <source>
        <dbReference type="ARBA" id="ARBA00023002"/>
    </source>
</evidence>
<sequence length="416" mass="44990">MHIVVIGAGIIGMTTAYALRRDGHKVSVLDARCGPGRLTSKANGAQLSYSYVAPLAEPAVLPRLLSWLVRKDSPLRLRLRADPAQWRWGLRFLAACTRTCSQKSTGELLALGTRSRERMHLLVAQERLAFHFASSGKLLIYQDPQAYRAALVQLAYLATLGCQQHALDRAACLKHEPALADIGARIAGGIFTPTEDVGDCLALCRELQRVLSSEAMPVQFHFGTEAHRLRVEKARVVALETSAGTLDADAYVIANGVGAQTLARRIGIDPLIYPLKGYSLTYQLTERSSAPVTSISDVQNKVVYARLGNRLRVAGMVEIGARSLDMDPQSVAALRQQVRDYLPRLHAAAAPEAWTGLRPARPDGKPLIGATPYGNLWLNVGHGALGFTLAAGSAELLADRIAGRPSAHIPAEMFTL</sequence>
<dbReference type="AlphaFoldDB" id="A1WJE6"/>
<organism evidence="4 5">
    <name type="scientific">Verminephrobacter eiseniae (strain EF01-2)</name>
    <dbReference type="NCBI Taxonomy" id="391735"/>
    <lineage>
        <taxon>Bacteria</taxon>
        <taxon>Pseudomonadati</taxon>
        <taxon>Pseudomonadota</taxon>
        <taxon>Betaproteobacteria</taxon>
        <taxon>Burkholderiales</taxon>
        <taxon>Comamonadaceae</taxon>
        <taxon>Verminephrobacter</taxon>
    </lineage>
</organism>
<dbReference type="GeneID" id="76460586"/>
<protein>
    <submittedName>
        <fullName evidence="4">D-amino-acid dehydrogenase</fullName>
        <ecNumber evidence="4">1.4.99.1</ecNumber>
    </submittedName>
</protein>
<dbReference type="InterPro" id="IPR006076">
    <property type="entry name" value="FAD-dep_OxRdtase"/>
</dbReference>
<evidence type="ECO:0000259" key="3">
    <source>
        <dbReference type="Pfam" id="PF01266"/>
    </source>
</evidence>
<dbReference type="InterPro" id="IPR036188">
    <property type="entry name" value="FAD/NAD-bd_sf"/>
</dbReference>
<dbReference type="STRING" id="391735.Veis_2001"/>
<dbReference type="Gene3D" id="3.50.50.60">
    <property type="entry name" value="FAD/NAD(P)-binding domain"/>
    <property type="match status" value="2"/>
</dbReference>
<dbReference type="EMBL" id="CP000542">
    <property type="protein sequence ID" value="ABM57753.1"/>
    <property type="molecule type" value="Genomic_DNA"/>
</dbReference>
<dbReference type="NCBIfam" id="NF001933">
    <property type="entry name" value="PRK00711.1"/>
    <property type="match status" value="1"/>
</dbReference>
<dbReference type="SUPFAM" id="SSF54373">
    <property type="entry name" value="FAD-linked reductases, C-terminal domain"/>
    <property type="match status" value="1"/>
</dbReference>
<dbReference type="eggNOG" id="COG0665">
    <property type="taxonomic scope" value="Bacteria"/>
</dbReference>
<dbReference type="GO" id="GO:0055130">
    <property type="term" value="P:D-alanine catabolic process"/>
    <property type="evidence" value="ECO:0007669"/>
    <property type="project" value="TreeGrafter"/>
</dbReference>
<evidence type="ECO:0000313" key="4">
    <source>
        <dbReference type="EMBL" id="ABM57753.1"/>
    </source>
</evidence>
<dbReference type="Proteomes" id="UP000000374">
    <property type="component" value="Chromosome"/>
</dbReference>
<accession>A1WJE6</accession>
<gene>
    <name evidence="4" type="ordered locus">Veis_2001</name>
</gene>